<feature type="region of interest" description="Disordered" evidence="3">
    <location>
        <begin position="772"/>
        <end position="960"/>
    </location>
</feature>
<dbReference type="InterPro" id="IPR029060">
    <property type="entry name" value="PIN-like_dom_sf"/>
</dbReference>
<dbReference type="InterPro" id="IPR041177">
    <property type="entry name" value="GEN1_C"/>
</dbReference>
<dbReference type="GO" id="GO:0008821">
    <property type="term" value="F:crossover junction DNA endonuclease activity"/>
    <property type="evidence" value="ECO:0007669"/>
    <property type="project" value="InterPro"/>
</dbReference>
<dbReference type="Proteomes" id="UP000006753">
    <property type="component" value="Unassembled WGS sequence"/>
</dbReference>
<keyword evidence="1" id="KW-0540">Nuclease</keyword>
<name>K1XNA5_MARBU</name>
<accession>K1XNA5</accession>
<feature type="compositionally biased region" description="Polar residues" evidence="3">
    <location>
        <begin position="820"/>
        <end position="841"/>
    </location>
</feature>
<dbReference type="CDD" id="cd09870">
    <property type="entry name" value="PIN_YEN1"/>
    <property type="match status" value="1"/>
</dbReference>
<keyword evidence="7" id="KW-1185">Reference proteome</keyword>
<feature type="compositionally biased region" description="Low complexity" evidence="3">
    <location>
        <begin position="901"/>
        <end position="921"/>
    </location>
</feature>
<dbReference type="OMA" id="LSYYTHP"/>
<evidence type="ECO:0008006" key="8">
    <source>
        <dbReference type="Google" id="ProtNLM"/>
    </source>
</evidence>
<dbReference type="PANTHER" id="PTHR11081">
    <property type="entry name" value="FLAP ENDONUCLEASE FAMILY MEMBER"/>
    <property type="match status" value="1"/>
</dbReference>
<dbReference type="eggNOG" id="KOG2519">
    <property type="taxonomic scope" value="Eukaryota"/>
</dbReference>
<feature type="compositionally biased region" description="Low complexity" evidence="3">
    <location>
        <begin position="842"/>
        <end position="893"/>
    </location>
</feature>
<gene>
    <name evidence="6" type="ORF">MBM_07656</name>
</gene>
<evidence type="ECO:0000313" key="7">
    <source>
        <dbReference type="Proteomes" id="UP000006753"/>
    </source>
</evidence>
<dbReference type="Gene3D" id="3.40.50.1010">
    <property type="entry name" value="5'-nuclease"/>
    <property type="match status" value="2"/>
</dbReference>
<feature type="compositionally biased region" description="Basic residues" evidence="3">
    <location>
        <begin position="484"/>
        <end position="493"/>
    </location>
</feature>
<feature type="compositionally biased region" description="Polar residues" evidence="3">
    <location>
        <begin position="934"/>
        <end position="943"/>
    </location>
</feature>
<dbReference type="InParanoid" id="K1XNA5"/>
<evidence type="ECO:0000256" key="1">
    <source>
        <dbReference type="ARBA" id="ARBA00022722"/>
    </source>
</evidence>
<dbReference type="InterPro" id="IPR006084">
    <property type="entry name" value="XPG/Rad2"/>
</dbReference>
<dbReference type="InterPro" id="IPR006086">
    <property type="entry name" value="XPG-I_dom"/>
</dbReference>
<dbReference type="SMART" id="SM00485">
    <property type="entry name" value="XPGN"/>
    <property type="match status" value="1"/>
</dbReference>
<feature type="compositionally biased region" description="Pro residues" evidence="3">
    <location>
        <begin position="653"/>
        <end position="664"/>
    </location>
</feature>
<feature type="region of interest" description="Disordered" evidence="3">
    <location>
        <begin position="477"/>
        <end position="503"/>
    </location>
</feature>
<dbReference type="Pfam" id="PF00867">
    <property type="entry name" value="XPG_I"/>
    <property type="match status" value="1"/>
</dbReference>
<feature type="region of interest" description="Disordered" evidence="3">
    <location>
        <begin position="574"/>
        <end position="748"/>
    </location>
</feature>
<dbReference type="GO" id="GO:0017108">
    <property type="term" value="F:5'-flap endonuclease activity"/>
    <property type="evidence" value="ECO:0007669"/>
    <property type="project" value="TreeGrafter"/>
</dbReference>
<dbReference type="CDD" id="cd09906">
    <property type="entry name" value="H3TH_YEN1"/>
    <property type="match status" value="1"/>
</dbReference>
<keyword evidence="2" id="KW-0378">Hydrolase</keyword>
<feature type="compositionally biased region" description="Polar residues" evidence="3">
    <location>
        <begin position="694"/>
        <end position="703"/>
    </location>
</feature>
<sequence length="1010" mass="110110">MGIPGIYEEIGRGERVCLSKLAIEKLVETGRPLRLAIDISIWQFQIQSGQGGSNPAIRTLYYRLIRLLSLSIQPLFVFDGPQRPQLKRNKRVGRGGASASDMAAKQLLKLFGFPCHNAPGEAEAECALLQRKGIVDAVLSEDVDTLMFGSGITLRDWSSEGARGSKAPTHVSLFDAKKTKEGSSGLDREGMILVALLSGGDYNTDGLPGIGIKVACQAARAGFGKELCGLSRSDEDGLATWRSKLTRELQTNENKVFKSKHKSMTIPDTFPSKEILGYYTHPVVSTAQKVEKLKSEIQWDGVVDVPGLREYVKEGFSWSNIGGARKFIRNLAPALLVHQLRIRADRRDSGYGDLILTQIQEMDYVRSICGQREHFDAGGMPELKVVFHPMDIVKLDLDKEYDDSADYSRDGLAPVNDEDQIEAYVSDEDASAATGKRAASQYDPKKPDKTWIPETLLKLSLPLKVEDYKAAELAKRMPKEPKVKAKKTAKPAGKKAATTSGGMQRGALEKYVRVSKGRDEFEDAMIQKPLGKTVIASQPVLPPVYLAPSLERISASQPPPAIASKIRPVARTAYSSTDAILRKAPPKPRARTKAPEPDKPKANTNPWYLASKCTTSSQTNPKITKSLGQIDKNRKPQATFKTPINIDSSPLASPSPSPPPPKLPAPTQTSLRKHVHSPSPPNSPPLHSDYESPLPSTVTISRGSKSRHRYHHRPDNILTPSKTRMRSLSRPSPRKKTSPSSKVAPPFLPNFDELKSLSPELVARKLSFSAPEERHCEGGEEGGVNLDLESQAGAVIDTNYDYDDDDDNDEFPDLEDLLSPPNTKSNYSPASSRLNNTSPSFTNSASQINTSSSSATGVIANTHSSFTSTSTSAPTSPSTSSATLATAQAQISSVAIISLESSSSSSPPQPRRSSPSTTTTQLQLAPKEQKNKQENATAKSKTGNKAAEGKQQTGKNPKKKFILLRESLAGSWDAVDERELEADLARRGGRKRRERVLRMSAVEVLDLTED</sequence>
<feature type="region of interest" description="Disordered" evidence="3">
    <location>
        <begin position="427"/>
        <end position="446"/>
    </location>
</feature>
<dbReference type="SMART" id="SM00484">
    <property type="entry name" value="XPGI"/>
    <property type="match status" value="1"/>
</dbReference>
<organism evidence="6 7">
    <name type="scientific">Marssonina brunnea f. sp. multigermtubi (strain MB_m1)</name>
    <name type="common">Marssonina leaf spot fungus</name>
    <dbReference type="NCBI Taxonomy" id="1072389"/>
    <lineage>
        <taxon>Eukaryota</taxon>
        <taxon>Fungi</taxon>
        <taxon>Dikarya</taxon>
        <taxon>Ascomycota</taxon>
        <taxon>Pezizomycotina</taxon>
        <taxon>Leotiomycetes</taxon>
        <taxon>Helotiales</taxon>
        <taxon>Drepanopezizaceae</taxon>
        <taxon>Drepanopeziza</taxon>
    </lineage>
</organism>
<protein>
    <recommendedName>
        <fullName evidence="8">Flap structure-specific endonuclease</fullName>
    </recommendedName>
</protein>
<feature type="domain" description="XPG-I" evidence="4">
    <location>
        <begin position="109"/>
        <end position="185"/>
    </location>
</feature>
<dbReference type="InterPro" id="IPR006085">
    <property type="entry name" value="XPG_DNA_repair_N"/>
</dbReference>
<dbReference type="InterPro" id="IPR037316">
    <property type="entry name" value="Yen1_H3TH"/>
</dbReference>
<proteinExistence type="predicted"/>
<reference evidence="6 7" key="1">
    <citation type="journal article" date="2012" name="BMC Genomics">
        <title>Sequencing the genome of Marssonina brunnea reveals fungus-poplar co-evolution.</title>
        <authorList>
            <person name="Zhu S."/>
            <person name="Cao Y.-Z."/>
            <person name="Jiang C."/>
            <person name="Tan B.-Y."/>
            <person name="Wang Z."/>
            <person name="Feng S."/>
            <person name="Zhang L."/>
            <person name="Su X.-H."/>
            <person name="Brejova B."/>
            <person name="Vinar T."/>
            <person name="Xu M."/>
            <person name="Wang M.-X."/>
            <person name="Zhang S.-G."/>
            <person name="Huang M.-R."/>
            <person name="Wu R."/>
            <person name="Zhou Y."/>
        </authorList>
    </citation>
    <scope>NUCLEOTIDE SEQUENCE [LARGE SCALE GENOMIC DNA]</scope>
    <source>
        <strain evidence="6 7">MB_m1</strain>
    </source>
</reference>
<dbReference type="HOGENOM" id="CLU_007575_0_0_1"/>
<dbReference type="PANTHER" id="PTHR11081:SF75">
    <property type="entry name" value="ENDONUCLEASE, PUTATIVE (AFU_ORTHOLOGUE AFUA_3G13260)-RELATED"/>
    <property type="match status" value="1"/>
</dbReference>
<feature type="compositionally biased region" description="Acidic residues" evidence="3">
    <location>
        <begin position="800"/>
        <end position="816"/>
    </location>
</feature>
<dbReference type="FunFam" id="3.40.50.1010:FF:000051">
    <property type="entry name" value="Rad2-like endonuclease, putative (AFU_orthologue AFUA_3G13260)"/>
    <property type="match status" value="1"/>
</dbReference>
<evidence type="ECO:0000259" key="4">
    <source>
        <dbReference type="SMART" id="SM00484"/>
    </source>
</evidence>
<dbReference type="STRING" id="1072389.K1XNA5"/>
<dbReference type="PRINTS" id="PR00853">
    <property type="entry name" value="XPGRADSUPER"/>
</dbReference>
<dbReference type="EMBL" id="JH921447">
    <property type="protein sequence ID" value="EKD13979.1"/>
    <property type="molecule type" value="Genomic_DNA"/>
</dbReference>
<feature type="compositionally biased region" description="Basic residues" evidence="3">
    <location>
        <begin position="723"/>
        <end position="737"/>
    </location>
</feature>
<feature type="compositionally biased region" description="Polar residues" evidence="3">
    <location>
        <begin position="602"/>
        <end position="627"/>
    </location>
</feature>
<dbReference type="Pfam" id="PF00752">
    <property type="entry name" value="XPG_N"/>
    <property type="match status" value="1"/>
</dbReference>
<dbReference type="GO" id="GO:0006281">
    <property type="term" value="P:DNA repair"/>
    <property type="evidence" value="ECO:0007669"/>
    <property type="project" value="UniProtKB-ARBA"/>
</dbReference>
<feature type="domain" description="XPG N-terminal" evidence="5">
    <location>
        <begin position="1"/>
        <end position="101"/>
    </location>
</feature>
<dbReference type="Pfam" id="PF18380">
    <property type="entry name" value="GEN1_C"/>
    <property type="match status" value="1"/>
</dbReference>
<dbReference type="SUPFAM" id="SSF47807">
    <property type="entry name" value="5' to 3' exonuclease, C-terminal subdomain"/>
    <property type="match status" value="1"/>
</dbReference>
<dbReference type="InterPro" id="IPR036279">
    <property type="entry name" value="5-3_exonuclease_C_sf"/>
</dbReference>
<dbReference type="AlphaFoldDB" id="K1XNA5"/>
<evidence type="ECO:0000259" key="5">
    <source>
        <dbReference type="SMART" id="SM00485"/>
    </source>
</evidence>
<dbReference type="OrthoDB" id="2959108at2759"/>
<dbReference type="GeneID" id="18763591"/>
<evidence type="ECO:0000256" key="2">
    <source>
        <dbReference type="ARBA" id="ARBA00022801"/>
    </source>
</evidence>
<dbReference type="FunFam" id="3.40.50.1010:FF:000037">
    <property type="entry name" value="Rad2-like endonuclease, putative (AFU_orthologue AFUA_3G13260)"/>
    <property type="match status" value="1"/>
</dbReference>
<dbReference type="Gene3D" id="1.10.150.20">
    <property type="entry name" value="5' to 3' exonuclease, C-terminal subdomain"/>
    <property type="match status" value="1"/>
</dbReference>
<evidence type="ECO:0000256" key="3">
    <source>
        <dbReference type="SAM" id="MobiDB-lite"/>
    </source>
</evidence>
<dbReference type="SUPFAM" id="SSF88723">
    <property type="entry name" value="PIN domain-like"/>
    <property type="match status" value="1"/>
</dbReference>
<evidence type="ECO:0000313" key="6">
    <source>
        <dbReference type="EMBL" id="EKD13979.1"/>
    </source>
</evidence>
<dbReference type="KEGG" id="mbe:MBM_07656"/>